<dbReference type="EMBL" id="JACHBI010000014">
    <property type="protein sequence ID" value="MBB5576830.1"/>
    <property type="molecule type" value="Genomic_DNA"/>
</dbReference>
<evidence type="ECO:0000313" key="1">
    <source>
        <dbReference type="EMBL" id="MBB5576830.1"/>
    </source>
</evidence>
<name>A0A7W9D434_9HYPH</name>
<dbReference type="Proteomes" id="UP000549882">
    <property type="component" value="Unassembled WGS sequence"/>
</dbReference>
<proteinExistence type="predicted"/>
<dbReference type="RefSeq" id="WP_281397248.1">
    <property type="nucleotide sequence ID" value="NZ_JACHBI010000014.1"/>
</dbReference>
<keyword evidence="2" id="KW-1185">Reference proteome</keyword>
<organism evidence="1 2">
    <name type="scientific">Rhizobium paranaense</name>
    <dbReference type="NCBI Taxonomy" id="1650438"/>
    <lineage>
        <taxon>Bacteria</taxon>
        <taxon>Pseudomonadati</taxon>
        <taxon>Pseudomonadota</taxon>
        <taxon>Alphaproteobacteria</taxon>
        <taxon>Hyphomicrobiales</taxon>
        <taxon>Rhizobiaceae</taxon>
        <taxon>Rhizobium/Agrobacterium group</taxon>
        <taxon>Rhizobium</taxon>
    </lineage>
</organism>
<sequence length="41" mass="4204">MNIPSLVPQNCAAKRTDGLEFIGGKSGLPAFLSASIAEVTV</sequence>
<reference evidence="1 2" key="1">
    <citation type="submission" date="2020-08" db="EMBL/GenBank/DDBJ databases">
        <title>Genomic Encyclopedia of Type Strains, Phase IV (KMG-V): Genome sequencing to study the core and pangenomes of soil and plant-associated prokaryotes.</title>
        <authorList>
            <person name="Whitman W."/>
        </authorList>
    </citation>
    <scope>NUCLEOTIDE SEQUENCE [LARGE SCALE GENOMIC DNA]</scope>
    <source>
        <strain evidence="1 2">SEMIA 4064</strain>
    </source>
</reference>
<accession>A0A7W9D434</accession>
<comment type="caution">
    <text evidence="1">The sequence shown here is derived from an EMBL/GenBank/DDBJ whole genome shotgun (WGS) entry which is preliminary data.</text>
</comment>
<evidence type="ECO:0000313" key="2">
    <source>
        <dbReference type="Proteomes" id="UP000549882"/>
    </source>
</evidence>
<gene>
    <name evidence="1" type="ORF">GGD50_005475</name>
</gene>
<protein>
    <submittedName>
        <fullName evidence="1">Uncharacterized protein</fullName>
    </submittedName>
</protein>
<dbReference type="AlphaFoldDB" id="A0A7W9D434"/>